<comment type="caution">
    <text evidence="1">The sequence shown here is derived from an EMBL/GenBank/DDBJ whole genome shotgun (WGS) entry which is preliminary data.</text>
</comment>
<accession>A0A392V5N2</accession>
<proteinExistence type="predicted"/>
<keyword evidence="2" id="KW-1185">Reference proteome</keyword>
<dbReference type="Proteomes" id="UP000265520">
    <property type="component" value="Unassembled WGS sequence"/>
</dbReference>
<dbReference type="AlphaFoldDB" id="A0A392V5N2"/>
<feature type="non-terminal residue" evidence="1">
    <location>
        <position position="52"/>
    </location>
</feature>
<evidence type="ECO:0000313" key="2">
    <source>
        <dbReference type="Proteomes" id="UP000265520"/>
    </source>
</evidence>
<organism evidence="1 2">
    <name type="scientific">Trifolium medium</name>
    <dbReference type="NCBI Taxonomy" id="97028"/>
    <lineage>
        <taxon>Eukaryota</taxon>
        <taxon>Viridiplantae</taxon>
        <taxon>Streptophyta</taxon>
        <taxon>Embryophyta</taxon>
        <taxon>Tracheophyta</taxon>
        <taxon>Spermatophyta</taxon>
        <taxon>Magnoliopsida</taxon>
        <taxon>eudicotyledons</taxon>
        <taxon>Gunneridae</taxon>
        <taxon>Pentapetalae</taxon>
        <taxon>rosids</taxon>
        <taxon>fabids</taxon>
        <taxon>Fabales</taxon>
        <taxon>Fabaceae</taxon>
        <taxon>Papilionoideae</taxon>
        <taxon>50 kb inversion clade</taxon>
        <taxon>NPAAA clade</taxon>
        <taxon>Hologalegina</taxon>
        <taxon>IRL clade</taxon>
        <taxon>Trifolieae</taxon>
        <taxon>Trifolium</taxon>
    </lineage>
</organism>
<protein>
    <submittedName>
        <fullName evidence="1">Uncharacterized protein</fullName>
    </submittedName>
</protein>
<name>A0A392V5N2_9FABA</name>
<reference evidence="1 2" key="1">
    <citation type="journal article" date="2018" name="Front. Plant Sci.">
        <title>Red Clover (Trifolium pratense) and Zigzag Clover (T. medium) - A Picture of Genomic Similarities and Differences.</title>
        <authorList>
            <person name="Dluhosova J."/>
            <person name="Istvanek J."/>
            <person name="Nedelnik J."/>
            <person name="Repkova J."/>
        </authorList>
    </citation>
    <scope>NUCLEOTIDE SEQUENCE [LARGE SCALE GENOMIC DNA]</scope>
    <source>
        <strain evidence="2">cv. 10/8</strain>
        <tissue evidence="1">Leaf</tissue>
    </source>
</reference>
<evidence type="ECO:0000313" key="1">
    <source>
        <dbReference type="EMBL" id="MCI82251.1"/>
    </source>
</evidence>
<sequence>MGNVARTTDQHVEIWLQRIQQGILAADNLDRRLVLNLAGYLTHGLAENLVRR</sequence>
<dbReference type="EMBL" id="LXQA011038913">
    <property type="protein sequence ID" value="MCI82251.1"/>
    <property type="molecule type" value="Genomic_DNA"/>
</dbReference>